<dbReference type="PIRSF" id="PIRSF000441">
    <property type="entry name" value="CysE"/>
    <property type="match status" value="1"/>
</dbReference>
<comment type="caution">
    <text evidence="11">The sequence shown here is derived from an EMBL/GenBank/DDBJ whole genome shotgun (WGS) entry which is preliminary data.</text>
</comment>
<reference evidence="11 12" key="1">
    <citation type="submission" date="2019-08" db="EMBL/GenBank/DDBJ databases">
        <title>Genone of Arthrobacter echini P9.</title>
        <authorList>
            <person name="Bowman J.P."/>
        </authorList>
    </citation>
    <scope>NUCLEOTIDE SEQUENCE [LARGE SCALE GENOMIC DNA]</scope>
    <source>
        <strain evidence="11 12">P9</strain>
    </source>
</reference>
<comment type="catalytic activity">
    <reaction evidence="9 10">
        <text>L-serine + acetyl-CoA = O-acetyl-L-serine + CoA</text>
        <dbReference type="Rhea" id="RHEA:24560"/>
        <dbReference type="ChEBI" id="CHEBI:33384"/>
        <dbReference type="ChEBI" id="CHEBI:57287"/>
        <dbReference type="ChEBI" id="CHEBI:57288"/>
        <dbReference type="ChEBI" id="CHEBI:58340"/>
        <dbReference type="EC" id="2.3.1.30"/>
    </reaction>
</comment>
<dbReference type="GO" id="GO:0009001">
    <property type="term" value="F:serine O-acetyltransferase activity"/>
    <property type="evidence" value="ECO:0007669"/>
    <property type="project" value="UniProtKB-EC"/>
</dbReference>
<evidence type="ECO:0000256" key="3">
    <source>
        <dbReference type="ARBA" id="ARBA00013266"/>
    </source>
</evidence>
<evidence type="ECO:0000256" key="7">
    <source>
        <dbReference type="ARBA" id="ARBA00023192"/>
    </source>
</evidence>
<dbReference type="InterPro" id="IPR045304">
    <property type="entry name" value="LbH_SAT"/>
</dbReference>
<dbReference type="InterPro" id="IPR042122">
    <property type="entry name" value="Ser_AcTrfase_N_sf"/>
</dbReference>
<dbReference type="SUPFAM" id="SSF51161">
    <property type="entry name" value="Trimeric LpxA-like enzymes"/>
    <property type="match status" value="1"/>
</dbReference>
<dbReference type="Proteomes" id="UP000323410">
    <property type="component" value="Unassembled WGS sequence"/>
</dbReference>
<evidence type="ECO:0000313" key="12">
    <source>
        <dbReference type="Proteomes" id="UP000323410"/>
    </source>
</evidence>
<keyword evidence="7" id="KW-0198">Cysteine biosynthesis</keyword>
<evidence type="ECO:0000256" key="2">
    <source>
        <dbReference type="ARBA" id="ARBA00007274"/>
    </source>
</evidence>
<dbReference type="InterPro" id="IPR005881">
    <property type="entry name" value="Ser_O-AcTrfase"/>
</dbReference>
<sequence>MGFLDRLREDLATARTHDPASRGPVETTAVYSGLHAIWVHRLTHRMWRSESLRFPARALSQLARTLTGVEIHPAATIGRRFFIDHGMGIVIGSTAEIGDDVMLYQGVTLGGRSLERVKRHPTIGDRVTIGAGAKVLGPITIGAGSAVGANAVVVKDTPPDSIVTGIPATFRHRDSRRETQPAVDPAEYVDPAIYI</sequence>
<dbReference type="CDD" id="cd03354">
    <property type="entry name" value="LbH_SAT"/>
    <property type="match status" value="1"/>
</dbReference>
<keyword evidence="6 10" id="KW-0808">Transferase</keyword>
<comment type="similarity">
    <text evidence="2 10">Belongs to the transferase hexapeptide repeat family.</text>
</comment>
<keyword evidence="5" id="KW-0028">Amino-acid biosynthesis</keyword>
<dbReference type="NCBIfam" id="TIGR01172">
    <property type="entry name" value="cysE"/>
    <property type="match status" value="1"/>
</dbReference>
<evidence type="ECO:0000256" key="5">
    <source>
        <dbReference type="ARBA" id="ARBA00022605"/>
    </source>
</evidence>
<dbReference type="EMBL" id="VSLD01000002">
    <property type="protein sequence ID" value="TYC99486.1"/>
    <property type="molecule type" value="Genomic_DNA"/>
</dbReference>
<organism evidence="11 12">
    <name type="scientific">Arthrobacter echini</name>
    <dbReference type="NCBI Taxonomy" id="1529066"/>
    <lineage>
        <taxon>Bacteria</taxon>
        <taxon>Bacillati</taxon>
        <taxon>Actinomycetota</taxon>
        <taxon>Actinomycetes</taxon>
        <taxon>Micrococcales</taxon>
        <taxon>Micrococcaceae</taxon>
        <taxon>Arthrobacter</taxon>
    </lineage>
</organism>
<evidence type="ECO:0000313" key="11">
    <source>
        <dbReference type="EMBL" id="TYC99486.1"/>
    </source>
</evidence>
<keyword evidence="12" id="KW-1185">Reference proteome</keyword>
<accession>A0A5D0XRZ3</accession>
<dbReference type="Pfam" id="PF00132">
    <property type="entry name" value="Hexapep"/>
    <property type="match status" value="1"/>
</dbReference>
<dbReference type="PANTHER" id="PTHR42811">
    <property type="entry name" value="SERINE ACETYLTRANSFERASE"/>
    <property type="match status" value="1"/>
</dbReference>
<evidence type="ECO:0000256" key="1">
    <source>
        <dbReference type="ARBA" id="ARBA00004876"/>
    </source>
</evidence>
<dbReference type="AlphaFoldDB" id="A0A5D0XRZ3"/>
<dbReference type="GO" id="GO:0006535">
    <property type="term" value="P:cysteine biosynthetic process from serine"/>
    <property type="evidence" value="ECO:0007669"/>
    <property type="project" value="InterPro"/>
</dbReference>
<dbReference type="EC" id="2.3.1.30" evidence="3 10"/>
<evidence type="ECO:0000256" key="9">
    <source>
        <dbReference type="ARBA" id="ARBA00049486"/>
    </source>
</evidence>
<gene>
    <name evidence="11" type="primary">cysE</name>
    <name evidence="11" type="ORF">FQ377_05865</name>
</gene>
<comment type="pathway">
    <text evidence="1">Amino-acid biosynthesis; L-cysteine biosynthesis; L-cysteine from L-serine: step 1/2.</text>
</comment>
<dbReference type="GO" id="GO:0005737">
    <property type="term" value="C:cytoplasm"/>
    <property type="evidence" value="ECO:0007669"/>
    <property type="project" value="InterPro"/>
</dbReference>
<dbReference type="InterPro" id="IPR053376">
    <property type="entry name" value="Serine_acetyltransferase"/>
</dbReference>
<dbReference type="NCBIfam" id="NF041874">
    <property type="entry name" value="EPS_EpsC"/>
    <property type="match status" value="1"/>
</dbReference>
<dbReference type="OrthoDB" id="9801456at2"/>
<dbReference type="RefSeq" id="WP_148600308.1">
    <property type="nucleotide sequence ID" value="NZ_VSLD01000002.1"/>
</dbReference>
<dbReference type="Gene3D" id="1.10.3130.10">
    <property type="entry name" value="serine acetyltransferase, domain 1"/>
    <property type="match status" value="1"/>
</dbReference>
<evidence type="ECO:0000256" key="8">
    <source>
        <dbReference type="ARBA" id="ARBA00023315"/>
    </source>
</evidence>
<dbReference type="InterPro" id="IPR001451">
    <property type="entry name" value="Hexapep"/>
</dbReference>
<evidence type="ECO:0000256" key="6">
    <source>
        <dbReference type="ARBA" id="ARBA00022679"/>
    </source>
</evidence>
<name>A0A5D0XRZ3_9MICC</name>
<keyword evidence="8 10" id="KW-0012">Acyltransferase</keyword>
<dbReference type="Gene3D" id="2.160.10.10">
    <property type="entry name" value="Hexapeptide repeat proteins"/>
    <property type="match status" value="1"/>
</dbReference>
<protein>
    <recommendedName>
        <fullName evidence="4 10">Serine acetyltransferase</fullName>
        <ecNumber evidence="3 10">2.3.1.30</ecNumber>
    </recommendedName>
</protein>
<evidence type="ECO:0000256" key="4">
    <source>
        <dbReference type="ARBA" id="ARBA00018522"/>
    </source>
</evidence>
<proteinExistence type="inferred from homology"/>
<evidence type="ECO:0000256" key="10">
    <source>
        <dbReference type="PIRNR" id="PIRNR000441"/>
    </source>
</evidence>
<dbReference type="FunFam" id="2.160.10.10:FF:000007">
    <property type="entry name" value="Serine acetyltransferase"/>
    <property type="match status" value="1"/>
</dbReference>
<dbReference type="InterPro" id="IPR011004">
    <property type="entry name" value="Trimer_LpxA-like_sf"/>
</dbReference>